<evidence type="ECO:0008006" key="3">
    <source>
        <dbReference type="Google" id="ProtNLM"/>
    </source>
</evidence>
<organism evidence="1 2">
    <name type="scientific">Caldimonas mangrovi</name>
    <dbReference type="NCBI Taxonomy" id="2944811"/>
    <lineage>
        <taxon>Bacteria</taxon>
        <taxon>Pseudomonadati</taxon>
        <taxon>Pseudomonadota</taxon>
        <taxon>Betaproteobacteria</taxon>
        <taxon>Burkholderiales</taxon>
        <taxon>Sphaerotilaceae</taxon>
        <taxon>Caldimonas</taxon>
    </lineage>
</organism>
<reference evidence="1" key="1">
    <citation type="submission" date="2022-05" db="EMBL/GenBank/DDBJ databases">
        <title>Schlegelella sp. nov., isolated from mangrove soil.</title>
        <authorList>
            <person name="Liu Y."/>
            <person name="Ge X."/>
            <person name="Liu W."/>
        </authorList>
    </citation>
    <scope>NUCLEOTIDE SEQUENCE</scope>
    <source>
        <strain evidence="1">S2-27</strain>
    </source>
</reference>
<comment type="caution">
    <text evidence="1">The sequence shown here is derived from an EMBL/GenBank/DDBJ whole genome shotgun (WGS) entry which is preliminary data.</text>
</comment>
<dbReference type="Gene3D" id="2.180.10.10">
    <property type="entry name" value="RHS repeat-associated core"/>
    <property type="match status" value="1"/>
</dbReference>
<gene>
    <name evidence="1" type="ORF">M8A51_25855</name>
</gene>
<sequence>MGNPIDPIRGVKHERVSTGLRLGGWELEFHYDSAVKAPVENEDIRPADPTPRVLGPMWSSSFHRKVIWQQASSSHGNKLHARGDGRVIQSKWDGGQYVAAAGVRDRVMSSGRYFDAEKNALEYYDNTGSYHLLHMQSSRGRYIKMEYSSNSTPATVAPASGYLVSASDETGRVLQFRYELPGGAPVTSGGRLVEVFDNAGPSITIGYNGNGNVERITWADGRARQYLYEHSNLPWALTGVVDESGMRYSTFGYDAAGRAISTERARGVDRYQVSYAVPPKIVMAETLAPEVYLVRTYDWSPPEGVVVTDALGNRRTLGSTLLSGKLYLTSRSQTACEGCTTVTMTQAFDSGGNLESKDDFTGRRACYAHDLSRNLEITRVEGLSNTATCGTYVASGAALPSGSRKVSTQWHSDWRLETRVAEPGRIVTTVYNGQPDPFSGGAVASCAPSSALLPDGKPIAVVCKRVEQATTDANGSQGFSASLAAGVPA</sequence>
<keyword evidence="2" id="KW-1185">Reference proteome</keyword>
<proteinExistence type="predicted"/>
<name>A0ABT0YW34_9BURK</name>
<dbReference type="EMBL" id="JAMKFE010000029">
    <property type="protein sequence ID" value="MCM5682962.1"/>
    <property type="molecule type" value="Genomic_DNA"/>
</dbReference>
<evidence type="ECO:0000313" key="2">
    <source>
        <dbReference type="Proteomes" id="UP001165541"/>
    </source>
</evidence>
<feature type="non-terminal residue" evidence="1">
    <location>
        <position position="489"/>
    </location>
</feature>
<accession>A0ABT0YW34</accession>
<evidence type="ECO:0000313" key="1">
    <source>
        <dbReference type="EMBL" id="MCM5682962.1"/>
    </source>
</evidence>
<protein>
    <recommendedName>
        <fullName evidence="3">YD repeat-containing protein</fullName>
    </recommendedName>
</protein>
<dbReference type="Proteomes" id="UP001165541">
    <property type="component" value="Unassembled WGS sequence"/>
</dbReference>
<dbReference type="InterPro" id="IPR006530">
    <property type="entry name" value="YD"/>
</dbReference>
<dbReference type="NCBIfam" id="TIGR01643">
    <property type="entry name" value="YD_repeat_2x"/>
    <property type="match status" value="1"/>
</dbReference>